<organism evidence="5 6">
    <name type="scientific">Kribbella turkmenica</name>
    <dbReference type="NCBI Taxonomy" id="2530375"/>
    <lineage>
        <taxon>Bacteria</taxon>
        <taxon>Bacillati</taxon>
        <taxon>Actinomycetota</taxon>
        <taxon>Actinomycetes</taxon>
        <taxon>Propionibacteriales</taxon>
        <taxon>Kribbellaceae</taxon>
        <taxon>Kribbella</taxon>
    </lineage>
</organism>
<dbReference type="InterPro" id="IPR026992">
    <property type="entry name" value="DIOX_N"/>
</dbReference>
<dbReference type="GO" id="GO:0017000">
    <property type="term" value="P:antibiotic biosynthetic process"/>
    <property type="evidence" value="ECO:0007669"/>
    <property type="project" value="UniProtKB-KW"/>
</dbReference>
<keyword evidence="3" id="KW-0479">Metal-binding</keyword>
<keyword evidence="2" id="KW-0045">Antibiotic biosynthesis</keyword>
<protein>
    <submittedName>
        <fullName evidence="5">Isopenicillin N synthase family oxygenase</fullName>
    </submittedName>
</protein>
<dbReference type="InterPro" id="IPR050231">
    <property type="entry name" value="Iron_ascorbate_oxido_reductase"/>
</dbReference>
<dbReference type="PANTHER" id="PTHR47990">
    <property type="entry name" value="2-OXOGLUTARATE (2OG) AND FE(II)-DEPENDENT OXYGENASE SUPERFAMILY PROTEIN-RELATED"/>
    <property type="match status" value="1"/>
</dbReference>
<evidence type="ECO:0000259" key="4">
    <source>
        <dbReference type="PROSITE" id="PS51471"/>
    </source>
</evidence>
<dbReference type="InterPro" id="IPR027443">
    <property type="entry name" value="IPNS-like_sf"/>
</dbReference>
<evidence type="ECO:0000313" key="5">
    <source>
        <dbReference type="EMBL" id="TDD29236.1"/>
    </source>
</evidence>
<dbReference type="Gene3D" id="2.60.120.330">
    <property type="entry name" value="B-lactam Antibiotic, Isopenicillin N Synthase, Chain"/>
    <property type="match status" value="1"/>
</dbReference>
<dbReference type="OrthoDB" id="21825at2"/>
<dbReference type="PRINTS" id="PR00682">
    <property type="entry name" value="IPNSYNTHASE"/>
</dbReference>
<dbReference type="InterPro" id="IPR005123">
    <property type="entry name" value="Oxoglu/Fe-dep_dioxygenase_dom"/>
</dbReference>
<evidence type="ECO:0000313" key="6">
    <source>
        <dbReference type="Proteomes" id="UP000295172"/>
    </source>
</evidence>
<keyword evidence="6" id="KW-1185">Reference proteome</keyword>
<feature type="domain" description="Fe2OG dioxygenase" evidence="4">
    <location>
        <begin position="176"/>
        <end position="283"/>
    </location>
</feature>
<evidence type="ECO:0000256" key="2">
    <source>
        <dbReference type="ARBA" id="ARBA00023194"/>
    </source>
</evidence>
<keyword evidence="3" id="KW-0560">Oxidoreductase</keyword>
<sequence length="324" mass="35553">MAVPLIDLSAGSGRQLAGLIGAACERDGFFAIQGHGVDPQAVERMYEATKAVFALSPEVKTTLAVDPADPFGRGFSKNGAVAKATADDPRLAAAEVTAPPDLCEVFSMAVAPERGYTTAPHPDLLRPNHWPEPKWIRAAWLEYASEMSALSQRIMRLFAIALRLPDIWFKRFIDRDIGSLTANYYPKQSTPPLPGQIRKGEHTDWGSLTLLYQDSSAGGLEVMEPDGSWSAVPVVEGAFVVNLGDLMSRWTNDRWRSTVHRVVNPPVAAQATERYSIAYFHQPNYDALVECIPTCVQPGEKPRYAPVTSGQHLLEKVSRMYSTA</sequence>
<evidence type="ECO:0000256" key="1">
    <source>
        <dbReference type="ARBA" id="ARBA00004792"/>
    </source>
</evidence>
<proteinExistence type="inferred from homology"/>
<dbReference type="EMBL" id="SMKR01000013">
    <property type="protein sequence ID" value="TDD29236.1"/>
    <property type="molecule type" value="Genomic_DNA"/>
</dbReference>
<dbReference type="SUPFAM" id="SSF51197">
    <property type="entry name" value="Clavaminate synthase-like"/>
    <property type="match status" value="1"/>
</dbReference>
<comment type="similarity">
    <text evidence="3">Belongs to the iron/ascorbate-dependent oxidoreductase family.</text>
</comment>
<dbReference type="Pfam" id="PF14226">
    <property type="entry name" value="DIOX_N"/>
    <property type="match status" value="1"/>
</dbReference>
<dbReference type="PROSITE" id="PS51471">
    <property type="entry name" value="FE2OG_OXY"/>
    <property type="match status" value="1"/>
</dbReference>
<comment type="pathway">
    <text evidence="1">Antibiotic biosynthesis.</text>
</comment>
<dbReference type="Proteomes" id="UP000295172">
    <property type="component" value="Unassembled WGS sequence"/>
</dbReference>
<gene>
    <name evidence="5" type="ORF">E1218_05050</name>
</gene>
<accession>A0A4R4XER7</accession>
<reference evidence="5 6" key="1">
    <citation type="submission" date="2019-02" db="EMBL/GenBank/DDBJ databases">
        <title>Draft genome sequences of novel Actinobacteria.</title>
        <authorList>
            <person name="Sahin N."/>
            <person name="Ay H."/>
            <person name="Saygin H."/>
        </authorList>
    </citation>
    <scope>NUCLEOTIDE SEQUENCE [LARGE SCALE GENOMIC DNA]</scope>
    <source>
        <strain evidence="5 6">16K104</strain>
    </source>
</reference>
<name>A0A4R4XER7_9ACTN</name>
<dbReference type="AlphaFoldDB" id="A0A4R4XER7"/>
<dbReference type="GO" id="GO:0046872">
    <property type="term" value="F:metal ion binding"/>
    <property type="evidence" value="ECO:0007669"/>
    <property type="project" value="UniProtKB-KW"/>
</dbReference>
<dbReference type="GO" id="GO:0016491">
    <property type="term" value="F:oxidoreductase activity"/>
    <property type="evidence" value="ECO:0007669"/>
    <property type="project" value="UniProtKB-KW"/>
</dbReference>
<dbReference type="Pfam" id="PF03171">
    <property type="entry name" value="2OG-FeII_Oxy"/>
    <property type="match status" value="1"/>
</dbReference>
<dbReference type="RefSeq" id="WP_132316723.1">
    <property type="nucleotide sequence ID" value="NZ_SMKR01000013.1"/>
</dbReference>
<dbReference type="InterPro" id="IPR044861">
    <property type="entry name" value="IPNS-like_FE2OG_OXY"/>
</dbReference>
<keyword evidence="3" id="KW-0408">Iron</keyword>
<evidence type="ECO:0000256" key="3">
    <source>
        <dbReference type="RuleBase" id="RU003682"/>
    </source>
</evidence>
<comment type="caution">
    <text evidence="5">The sequence shown here is derived from an EMBL/GenBank/DDBJ whole genome shotgun (WGS) entry which is preliminary data.</text>
</comment>